<name>A0ABN9UIQ5_9DINO</name>
<dbReference type="Gene3D" id="3.90.176.10">
    <property type="entry name" value="Toxin ADP-ribosyltransferase, Chain A, domain 1"/>
    <property type="match status" value="1"/>
</dbReference>
<feature type="coiled-coil region" evidence="1">
    <location>
        <begin position="843"/>
        <end position="884"/>
    </location>
</feature>
<organism evidence="3 4">
    <name type="scientific">Prorocentrum cordatum</name>
    <dbReference type="NCBI Taxonomy" id="2364126"/>
    <lineage>
        <taxon>Eukaryota</taxon>
        <taxon>Sar</taxon>
        <taxon>Alveolata</taxon>
        <taxon>Dinophyceae</taxon>
        <taxon>Prorocentrales</taxon>
        <taxon>Prorocentraceae</taxon>
        <taxon>Prorocentrum</taxon>
    </lineage>
</organism>
<evidence type="ECO:0008006" key="5">
    <source>
        <dbReference type="Google" id="ProtNLM"/>
    </source>
</evidence>
<dbReference type="Proteomes" id="UP001189429">
    <property type="component" value="Unassembled WGS sequence"/>
</dbReference>
<evidence type="ECO:0000256" key="2">
    <source>
        <dbReference type="SAM" id="MobiDB-lite"/>
    </source>
</evidence>
<feature type="non-terminal residue" evidence="3">
    <location>
        <position position="1278"/>
    </location>
</feature>
<feature type="compositionally biased region" description="Low complexity" evidence="2">
    <location>
        <begin position="319"/>
        <end position="329"/>
    </location>
</feature>
<feature type="region of interest" description="Disordered" evidence="2">
    <location>
        <begin position="319"/>
        <end position="397"/>
    </location>
</feature>
<feature type="region of interest" description="Disordered" evidence="2">
    <location>
        <begin position="1"/>
        <end position="24"/>
    </location>
</feature>
<gene>
    <name evidence="3" type="ORF">PCOR1329_LOCUS48885</name>
</gene>
<evidence type="ECO:0000313" key="3">
    <source>
        <dbReference type="EMBL" id="CAK0859552.1"/>
    </source>
</evidence>
<sequence length="1278" mass="135290">EPLEPPAESDGASSDDPGPVLPGAPCLRLAHARWERRRGLPRARVRLRVALARPEAEAQVVEEAVARPEVEAQVVEEAAEAAAAELATPGEATLQPEELQRAVQTEGEGQGPPEASEVVQLRVITGTAEAGLKNLGWAFPYLPEKGPVGQVMVRVTPGGWAAGLGVQEGDRLALINHESPDGMLRKELMAAIKARPLELTFHRQEQVRDGEAGVGLAVAADDAAEAPAVSAQHASQAAAADVGPEAAATQPGAATAAAAAAATPAAADLASAASPAAAEGGLSATPPASLAGQGAAQDAVRAAAELGAVSSGAADAAAADAAPGSAQGGHAAARQRPPPLEQPPSARTELGAGHAASEAAPAADEEAAGGPPRTFHEDDLLSAAPPDSQEGAAAPNAAALAEAGAAEDRAAAAAEQARAALAEAISSATLRPTVDDLHVMLGVQPLKASPDVQVQDVTVREVDGELVCDMQLRGDASVRAAAAAVAAAVRDPADMLGVRCALLRAGADRDAEPYVGVEWPLELARREVSSIYGQCDLSIDTLQQLVPVLDSCYEMYSARWNAAQSEEPQECAQLLAVPSMCRFEGQLLPISEGQRGALYRDAAAQEASDLDSLLLDAAAAQWQLKTSLAPDTAWAQEQLDDTSAVPPGDTRRLWRSGQSHLAPCGEHLDPGIRSRAEVAEMASRQPLESLPGVSRLLIFFDTVECLLAALRGFLQGLEVVQVDNMFRDPSCLGLRYVGIGVRQHVEAEQGEAQRCHISEVQLQLRCMRDAEAGAGQVYAQRVGHLLGAAGVEPQERAAVSELLLRVLDWTDGAVARESLRELAGLVACEEDGPPGAPGAEADAAGLQERRRAAEAAAQGAEAARAELEAALQRATAELEAVHQQGRERRARGDAALRQCAGLSTQAKNEVGEEHQAVVVDGGGGLPDEAQCAEHVRRLGELWRAKEGSILQELCQNLRKPHAESGELAAKLTAGDLAQVCHGLRERFGEKATLHPELKDHSIAIACWVLYTMTDVDIDRLLGFDCPELPEDKQLPKDRDEFYRPYRAKYGSQRNPHMFGKANWAAHGGGSFDQMVSKKDKSAEVTPQLEADRWARWLCILGASARKLETPIKVTRGLTNLPDPLMRQLASKRKGHTIYWANPASTTDDESISESRIRQQEPVNKNVLFVVTGVTEAIPLFEISRYPEEREVLLPPFSVLEVAAVEDERPSRPLVVECAFRGCKIPAGLREECIRDLAEASRQLDDHHAEAQRRRGDLEARAGRLRASCARAREAAARA</sequence>
<protein>
    <recommendedName>
        <fullName evidence="5">PDZ domain-containing protein</fullName>
    </recommendedName>
</protein>
<keyword evidence="4" id="KW-1185">Reference proteome</keyword>
<keyword evidence="1" id="KW-0175">Coiled coil</keyword>
<comment type="caution">
    <text evidence="3">The sequence shown here is derived from an EMBL/GenBank/DDBJ whole genome shotgun (WGS) entry which is preliminary data.</text>
</comment>
<dbReference type="Gene3D" id="2.30.42.10">
    <property type="match status" value="1"/>
</dbReference>
<dbReference type="SUPFAM" id="SSF56399">
    <property type="entry name" value="ADP-ribosylation"/>
    <property type="match status" value="1"/>
</dbReference>
<feature type="non-terminal residue" evidence="3">
    <location>
        <position position="1"/>
    </location>
</feature>
<accession>A0ABN9UIQ5</accession>
<evidence type="ECO:0000313" key="4">
    <source>
        <dbReference type="Proteomes" id="UP001189429"/>
    </source>
</evidence>
<dbReference type="SUPFAM" id="SSF50156">
    <property type="entry name" value="PDZ domain-like"/>
    <property type="match status" value="1"/>
</dbReference>
<feature type="compositionally biased region" description="Low complexity" evidence="2">
    <location>
        <begin position="349"/>
        <end position="362"/>
    </location>
</feature>
<evidence type="ECO:0000256" key="1">
    <source>
        <dbReference type="SAM" id="Coils"/>
    </source>
</evidence>
<reference evidence="3" key="1">
    <citation type="submission" date="2023-10" db="EMBL/GenBank/DDBJ databases">
        <authorList>
            <person name="Chen Y."/>
            <person name="Shah S."/>
            <person name="Dougan E. K."/>
            <person name="Thang M."/>
            <person name="Chan C."/>
        </authorList>
    </citation>
    <scope>NUCLEOTIDE SEQUENCE [LARGE SCALE GENOMIC DNA]</scope>
</reference>
<dbReference type="EMBL" id="CAUYUJ010015913">
    <property type="protein sequence ID" value="CAK0859552.1"/>
    <property type="molecule type" value="Genomic_DNA"/>
</dbReference>
<proteinExistence type="predicted"/>
<dbReference type="InterPro" id="IPR036034">
    <property type="entry name" value="PDZ_sf"/>
</dbReference>